<reference evidence="3 4" key="1">
    <citation type="submission" date="2023-07" db="EMBL/GenBank/DDBJ databases">
        <title>Sequencing the genomes of 1000 actinobacteria strains.</title>
        <authorList>
            <person name="Klenk H.-P."/>
        </authorList>
    </citation>
    <scope>NUCLEOTIDE SEQUENCE [LARGE SCALE GENOMIC DNA]</scope>
    <source>
        <strain evidence="3 4">DSM 41600</strain>
    </source>
</reference>
<evidence type="ECO:0000313" key="4">
    <source>
        <dbReference type="Proteomes" id="UP001234880"/>
    </source>
</evidence>
<feature type="region of interest" description="Disordered" evidence="2">
    <location>
        <begin position="151"/>
        <end position="171"/>
    </location>
</feature>
<organism evidence="3 4">
    <name type="scientific">Streptomyces demainii</name>
    <dbReference type="NCBI Taxonomy" id="588122"/>
    <lineage>
        <taxon>Bacteria</taxon>
        <taxon>Bacillati</taxon>
        <taxon>Actinomycetota</taxon>
        <taxon>Actinomycetes</taxon>
        <taxon>Kitasatosporales</taxon>
        <taxon>Streptomycetaceae</taxon>
        <taxon>Streptomyces</taxon>
    </lineage>
</organism>
<proteinExistence type="predicted"/>
<keyword evidence="1" id="KW-0175">Coiled coil</keyword>
<comment type="caution">
    <text evidence="3">The sequence shown here is derived from an EMBL/GenBank/DDBJ whole genome shotgun (WGS) entry which is preliminary data.</text>
</comment>
<feature type="coiled-coil region" evidence="1">
    <location>
        <begin position="41"/>
        <end position="68"/>
    </location>
</feature>
<dbReference type="EMBL" id="JAURUE010000004">
    <property type="protein sequence ID" value="MDP9616419.1"/>
    <property type="molecule type" value="Genomic_DNA"/>
</dbReference>
<sequence length="192" mass="21149">MEHRTDQERGKQLAALVVAHTSTGQAGRSWMPVRIVRTDTLQALRAELEQMRDQLAAARHEAELATDSAIRAETTAERLHEDLLRVTADAARDAGELEILRAQTLLDTEDRATLRILLRTVRKQSPSANRVYALFRRGELHSIHASMEAAEAAAEAEGAPRSGWTSHTAGAALPPAREVEWRVQPLPLGGTR</sequence>
<accession>A0ABT9L6S5</accession>
<keyword evidence="4" id="KW-1185">Reference proteome</keyword>
<name>A0ABT9L6S5_9ACTN</name>
<gene>
    <name evidence="3" type="ORF">JOF35_008777</name>
</gene>
<protein>
    <submittedName>
        <fullName evidence="3">Uncharacterized protein</fullName>
    </submittedName>
</protein>
<dbReference type="Proteomes" id="UP001234880">
    <property type="component" value="Unassembled WGS sequence"/>
</dbReference>
<evidence type="ECO:0000313" key="3">
    <source>
        <dbReference type="EMBL" id="MDP9616419.1"/>
    </source>
</evidence>
<evidence type="ECO:0000256" key="1">
    <source>
        <dbReference type="SAM" id="Coils"/>
    </source>
</evidence>
<evidence type="ECO:0000256" key="2">
    <source>
        <dbReference type="SAM" id="MobiDB-lite"/>
    </source>
</evidence>
<dbReference type="RefSeq" id="WP_307112393.1">
    <property type="nucleotide sequence ID" value="NZ_JAURUE010000004.1"/>
</dbReference>